<dbReference type="InterPro" id="IPR025997">
    <property type="entry name" value="SBP_2_dom"/>
</dbReference>
<dbReference type="PANTHER" id="PTHR46847:SF1">
    <property type="entry name" value="D-ALLOSE-BINDING PERIPLASMIC PROTEIN-RELATED"/>
    <property type="match status" value="1"/>
</dbReference>
<keyword evidence="3" id="KW-0732">Signal</keyword>
<evidence type="ECO:0000256" key="2">
    <source>
        <dbReference type="ARBA" id="ARBA00007639"/>
    </source>
</evidence>
<dbReference type="PANTHER" id="PTHR46847">
    <property type="entry name" value="D-ALLOSE-BINDING PERIPLASMIC PROTEIN-RELATED"/>
    <property type="match status" value="1"/>
</dbReference>
<dbReference type="AlphaFoldDB" id="A0A841U5W4"/>
<feature type="domain" description="Periplasmic binding protein" evidence="5">
    <location>
        <begin position="43"/>
        <end position="291"/>
    </location>
</feature>
<dbReference type="Proteomes" id="UP000553776">
    <property type="component" value="Unassembled WGS sequence"/>
</dbReference>
<comment type="subcellular location">
    <subcellularLocation>
        <location evidence="1">Cell envelope</location>
    </subcellularLocation>
</comment>
<protein>
    <submittedName>
        <fullName evidence="6">Substrate-binding domain-containing protein</fullName>
    </submittedName>
</protein>
<dbReference type="EMBL" id="JACJVR010000073">
    <property type="protein sequence ID" value="MBB6693441.1"/>
    <property type="molecule type" value="Genomic_DNA"/>
</dbReference>
<evidence type="ECO:0000256" key="4">
    <source>
        <dbReference type="SAM" id="MobiDB-lite"/>
    </source>
</evidence>
<evidence type="ECO:0000256" key="1">
    <source>
        <dbReference type="ARBA" id="ARBA00004196"/>
    </source>
</evidence>
<keyword evidence="7" id="KW-1185">Reference proteome</keyword>
<dbReference type="InterPro" id="IPR028082">
    <property type="entry name" value="Peripla_BP_I"/>
</dbReference>
<feature type="region of interest" description="Disordered" evidence="4">
    <location>
        <begin position="1"/>
        <end position="35"/>
    </location>
</feature>
<name>A0A841U5W4_9BACL</name>
<accession>A0A841U5W4</accession>
<dbReference type="SUPFAM" id="SSF53822">
    <property type="entry name" value="Periplasmic binding protein-like I"/>
    <property type="match status" value="1"/>
</dbReference>
<evidence type="ECO:0000256" key="3">
    <source>
        <dbReference type="ARBA" id="ARBA00022729"/>
    </source>
</evidence>
<comment type="caution">
    <text evidence="6">The sequence shown here is derived from an EMBL/GenBank/DDBJ whole genome shotgun (WGS) entry which is preliminary data.</text>
</comment>
<sequence>MGACSCSFFPSSSKGAGGGLRESESGAPDGGSPPETGLTFGIIYPMAHSFYEMITQDAKEAADEAGVKLVVKAPDEANLEQQIRMMETMIKMRVDGIAIDPVDTEALAPVIDKAAEEGIPVICFESDSPGSKRLAFIGSDNYRSGVRMGEALDRMLEGRGMVIVETGMSKMGSLAQRLDGLLGYLNRQTDIQVLDVKYNEGKEALALSNLEAMIEAHPHFDAFVALDVMSGSASVLVWKASGLSRYALTFGVTPEIEEAMKNGQITASISQNEAEWGRRIVDRLLDASQGRGIPAFDDMGTTEIAAEGMK</sequence>
<evidence type="ECO:0000259" key="5">
    <source>
        <dbReference type="Pfam" id="PF13407"/>
    </source>
</evidence>
<dbReference type="Gene3D" id="3.40.50.2300">
    <property type="match status" value="2"/>
</dbReference>
<organism evidence="6 7">
    <name type="scientific">Cohnella xylanilytica</name>
    <dbReference type="NCBI Taxonomy" id="557555"/>
    <lineage>
        <taxon>Bacteria</taxon>
        <taxon>Bacillati</taxon>
        <taxon>Bacillota</taxon>
        <taxon>Bacilli</taxon>
        <taxon>Bacillales</taxon>
        <taxon>Paenibacillaceae</taxon>
        <taxon>Cohnella</taxon>
    </lineage>
</organism>
<reference evidence="6 7" key="1">
    <citation type="submission" date="2020-08" db="EMBL/GenBank/DDBJ databases">
        <title>Cohnella phylogeny.</title>
        <authorList>
            <person name="Dunlap C."/>
        </authorList>
    </citation>
    <scope>NUCLEOTIDE SEQUENCE [LARGE SCALE GENOMIC DNA]</scope>
    <source>
        <strain evidence="6 7">DSM 25239</strain>
    </source>
</reference>
<dbReference type="Pfam" id="PF13407">
    <property type="entry name" value="Peripla_BP_4"/>
    <property type="match status" value="1"/>
</dbReference>
<evidence type="ECO:0000313" key="7">
    <source>
        <dbReference type="Proteomes" id="UP000553776"/>
    </source>
</evidence>
<dbReference type="GO" id="GO:0030313">
    <property type="term" value="C:cell envelope"/>
    <property type="evidence" value="ECO:0007669"/>
    <property type="project" value="UniProtKB-SubCell"/>
</dbReference>
<proteinExistence type="inferred from homology"/>
<evidence type="ECO:0000313" key="6">
    <source>
        <dbReference type="EMBL" id="MBB6693441.1"/>
    </source>
</evidence>
<dbReference type="GO" id="GO:0030246">
    <property type="term" value="F:carbohydrate binding"/>
    <property type="evidence" value="ECO:0007669"/>
    <property type="project" value="UniProtKB-ARBA"/>
</dbReference>
<gene>
    <name evidence="6" type="ORF">H7B90_18790</name>
</gene>
<comment type="similarity">
    <text evidence="2">Belongs to the bacterial solute-binding protein 2 family.</text>
</comment>